<accession>A0ABW0VH61</accession>
<comment type="caution">
    <text evidence="3">The sequence shown here is derived from an EMBL/GenBank/DDBJ whole genome shotgun (WGS) entry which is preliminary data.</text>
</comment>
<evidence type="ECO:0000259" key="2">
    <source>
        <dbReference type="Pfam" id="PF14690"/>
    </source>
</evidence>
<gene>
    <name evidence="3" type="ORF">ACFPZF_28290</name>
</gene>
<protein>
    <submittedName>
        <fullName evidence="3">Transposase family protein</fullName>
    </submittedName>
</protein>
<sequence length="112" mass="12240">MVEVIRVETSNPAVRVEIRAIGAGAFCPGCEAWSERVHSSYLRFPADLPSVGRRVVLALRVRRFTCPDGSCPRRTFVEQVQWPPGPGPAPGARRRHPHPLARGPPAGRGDLP</sequence>
<keyword evidence="4" id="KW-1185">Reference proteome</keyword>
<dbReference type="RefSeq" id="WP_380232024.1">
    <property type="nucleotide sequence ID" value="NZ_BAAAUA010000008.1"/>
</dbReference>
<dbReference type="Pfam" id="PF14690">
    <property type="entry name" value="Zn_ribbon_ISL3"/>
    <property type="match status" value="1"/>
</dbReference>
<evidence type="ECO:0000256" key="1">
    <source>
        <dbReference type="SAM" id="MobiDB-lite"/>
    </source>
</evidence>
<dbReference type="EMBL" id="JBHSOC010000065">
    <property type="protein sequence ID" value="MFC5645238.1"/>
    <property type="molecule type" value="Genomic_DNA"/>
</dbReference>
<feature type="domain" description="Transposase IS204/IS1001/IS1096/IS1165 zinc-finger" evidence="2">
    <location>
        <begin position="26"/>
        <end position="68"/>
    </location>
</feature>
<name>A0ABW0VH61_9ACTN</name>
<evidence type="ECO:0000313" key="4">
    <source>
        <dbReference type="Proteomes" id="UP001596066"/>
    </source>
</evidence>
<dbReference type="InterPro" id="IPR029261">
    <property type="entry name" value="Transposase_Znf"/>
</dbReference>
<dbReference type="Proteomes" id="UP001596066">
    <property type="component" value="Unassembled WGS sequence"/>
</dbReference>
<evidence type="ECO:0000313" key="3">
    <source>
        <dbReference type="EMBL" id="MFC5645238.1"/>
    </source>
</evidence>
<organism evidence="3 4">
    <name type="scientific">Kitasatospora cinereorecta</name>
    <dbReference type="NCBI Taxonomy" id="285560"/>
    <lineage>
        <taxon>Bacteria</taxon>
        <taxon>Bacillati</taxon>
        <taxon>Actinomycetota</taxon>
        <taxon>Actinomycetes</taxon>
        <taxon>Kitasatosporales</taxon>
        <taxon>Streptomycetaceae</taxon>
        <taxon>Kitasatospora</taxon>
    </lineage>
</organism>
<reference evidence="4" key="1">
    <citation type="journal article" date="2019" name="Int. J. Syst. Evol. Microbiol.">
        <title>The Global Catalogue of Microorganisms (GCM) 10K type strain sequencing project: providing services to taxonomists for standard genome sequencing and annotation.</title>
        <authorList>
            <consortium name="The Broad Institute Genomics Platform"/>
            <consortium name="The Broad Institute Genome Sequencing Center for Infectious Disease"/>
            <person name="Wu L."/>
            <person name="Ma J."/>
        </authorList>
    </citation>
    <scope>NUCLEOTIDE SEQUENCE [LARGE SCALE GENOMIC DNA]</scope>
    <source>
        <strain evidence="4">CGMCC 4.1622</strain>
    </source>
</reference>
<proteinExistence type="predicted"/>
<feature type="region of interest" description="Disordered" evidence="1">
    <location>
        <begin position="77"/>
        <end position="112"/>
    </location>
</feature>
<feature type="compositionally biased region" description="Low complexity" evidence="1">
    <location>
        <begin position="100"/>
        <end position="112"/>
    </location>
</feature>